<name>A0A0C9TMQ5_PAXIN</name>
<reference evidence="2" key="2">
    <citation type="submission" date="2015-01" db="EMBL/GenBank/DDBJ databases">
        <title>Evolutionary Origins and Diversification of the Mycorrhizal Mutualists.</title>
        <authorList>
            <consortium name="DOE Joint Genome Institute"/>
            <consortium name="Mycorrhizal Genomics Consortium"/>
            <person name="Kohler A."/>
            <person name="Kuo A."/>
            <person name="Nagy L.G."/>
            <person name="Floudas D."/>
            <person name="Copeland A."/>
            <person name="Barry K.W."/>
            <person name="Cichocki N."/>
            <person name="Veneault-Fourrey C."/>
            <person name="LaButti K."/>
            <person name="Lindquist E.A."/>
            <person name="Lipzen A."/>
            <person name="Lundell T."/>
            <person name="Morin E."/>
            <person name="Murat C."/>
            <person name="Riley R."/>
            <person name="Ohm R."/>
            <person name="Sun H."/>
            <person name="Tunlid A."/>
            <person name="Henrissat B."/>
            <person name="Grigoriev I.V."/>
            <person name="Hibbett D.S."/>
            <person name="Martin F."/>
        </authorList>
    </citation>
    <scope>NUCLEOTIDE SEQUENCE [LARGE SCALE GENOMIC DNA]</scope>
    <source>
        <strain evidence="2">ATCC 200175</strain>
    </source>
</reference>
<dbReference type="AlphaFoldDB" id="A0A0C9TMQ5"/>
<dbReference type="Proteomes" id="UP000053647">
    <property type="component" value="Unassembled WGS sequence"/>
</dbReference>
<proteinExistence type="predicted"/>
<accession>A0A0C9TMQ5</accession>
<protein>
    <recommendedName>
        <fullName evidence="3">F-box domain-containing protein</fullName>
    </recommendedName>
</protein>
<sequence length="378" mass="42169">MKNLPIELVGAVVENVSSTSDLLQLRSVNSTCRDLVTANLFRRVHIQNSVQSALNCRSILASPSLAVHVREVVYDQRDHAQFCLLPPSVQDTCDELEIADLEDALTETFCSLPDFKNLQGITLNFWPSLRTQSGVEVHENPFWFTTRQVTVLHAVHHAMKSSSMRSLSLNNVVLMPLSQYAFVSALKQSPLHHFSMSVVANSELGAWSGSKALNGSLSSLLPVSNPTLKSLVLRSPQGAYHSLASQLRSFEYSSLETLVLEKIVFDHTPSADGIEEFIIRHKNTLRRLEIRSCASYVPTTATPIRQWATIWKRLEEELVSLQELVVDEAPQCYALLDATRGYIPHPSLPQAPAELAEEDHQGYQQFKNRVNIRLASAS</sequence>
<dbReference type="EMBL" id="KN819372">
    <property type="protein sequence ID" value="KIJ11873.1"/>
    <property type="molecule type" value="Genomic_DNA"/>
</dbReference>
<dbReference type="OrthoDB" id="2858653at2759"/>
<evidence type="ECO:0000313" key="1">
    <source>
        <dbReference type="EMBL" id="KIJ11873.1"/>
    </source>
</evidence>
<evidence type="ECO:0000313" key="2">
    <source>
        <dbReference type="Proteomes" id="UP000053647"/>
    </source>
</evidence>
<evidence type="ECO:0008006" key="3">
    <source>
        <dbReference type="Google" id="ProtNLM"/>
    </source>
</evidence>
<dbReference type="HOGENOM" id="CLU_052543_0_0_1"/>
<reference evidence="1 2" key="1">
    <citation type="submission" date="2014-06" db="EMBL/GenBank/DDBJ databases">
        <authorList>
            <consortium name="DOE Joint Genome Institute"/>
            <person name="Kuo A."/>
            <person name="Kohler A."/>
            <person name="Nagy L.G."/>
            <person name="Floudas D."/>
            <person name="Copeland A."/>
            <person name="Barry K.W."/>
            <person name="Cichocki N."/>
            <person name="Veneault-Fourrey C."/>
            <person name="LaButti K."/>
            <person name="Lindquist E.A."/>
            <person name="Lipzen A."/>
            <person name="Lundell T."/>
            <person name="Morin E."/>
            <person name="Murat C."/>
            <person name="Sun H."/>
            <person name="Tunlid A."/>
            <person name="Henrissat B."/>
            <person name="Grigoriev I.V."/>
            <person name="Hibbett D.S."/>
            <person name="Martin F."/>
            <person name="Nordberg H.P."/>
            <person name="Cantor M.N."/>
            <person name="Hua S.X."/>
        </authorList>
    </citation>
    <scope>NUCLEOTIDE SEQUENCE [LARGE SCALE GENOMIC DNA]</scope>
    <source>
        <strain evidence="1 2">ATCC 200175</strain>
    </source>
</reference>
<gene>
    <name evidence="1" type="ORF">PAXINDRAFT_157164</name>
</gene>
<organism evidence="1 2">
    <name type="scientific">Paxillus involutus ATCC 200175</name>
    <dbReference type="NCBI Taxonomy" id="664439"/>
    <lineage>
        <taxon>Eukaryota</taxon>
        <taxon>Fungi</taxon>
        <taxon>Dikarya</taxon>
        <taxon>Basidiomycota</taxon>
        <taxon>Agaricomycotina</taxon>
        <taxon>Agaricomycetes</taxon>
        <taxon>Agaricomycetidae</taxon>
        <taxon>Boletales</taxon>
        <taxon>Paxilineae</taxon>
        <taxon>Paxillaceae</taxon>
        <taxon>Paxillus</taxon>
    </lineage>
</organism>
<keyword evidence="2" id="KW-1185">Reference proteome</keyword>